<comment type="similarity">
    <text evidence="1">Belongs to the short-chain dehydrogenases/reductases (SDR) family.</text>
</comment>
<dbReference type="SUPFAM" id="SSF51735">
    <property type="entry name" value="NAD(P)-binding Rossmann-fold domains"/>
    <property type="match status" value="1"/>
</dbReference>
<accession>A0A381NIZ6</accession>
<dbReference type="InterPro" id="IPR020904">
    <property type="entry name" value="Sc_DH/Rdtase_CS"/>
</dbReference>
<gene>
    <name evidence="4" type="ORF">METZ01_LOCUS6692</name>
</gene>
<evidence type="ECO:0000256" key="1">
    <source>
        <dbReference type="ARBA" id="ARBA00006484"/>
    </source>
</evidence>
<keyword evidence="2" id="KW-0521">NADP</keyword>
<name>A0A381NIZ6_9ZZZZ</name>
<organism evidence="4">
    <name type="scientific">marine metagenome</name>
    <dbReference type="NCBI Taxonomy" id="408172"/>
    <lineage>
        <taxon>unclassified sequences</taxon>
        <taxon>metagenomes</taxon>
        <taxon>ecological metagenomes</taxon>
    </lineage>
</organism>
<dbReference type="PROSITE" id="PS00061">
    <property type="entry name" value="ADH_SHORT"/>
    <property type="match status" value="1"/>
</dbReference>
<dbReference type="InterPro" id="IPR036291">
    <property type="entry name" value="NAD(P)-bd_dom_sf"/>
</dbReference>
<dbReference type="PRINTS" id="PR00081">
    <property type="entry name" value="GDHRDH"/>
</dbReference>
<dbReference type="Gene3D" id="3.40.50.720">
    <property type="entry name" value="NAD(P)-binding Rossmann-like Domain"/>
    <property type="match status" value="1"/>
</dbReference>
<sequence>VSAHNNAIDVSTLFDLTGKVALVTGGSRGIGKMIAEGYLQAGATVYISSRKAAVCDQVAGELSELGPCHSLPADLANDADRTRLVGELTQRAERLDILVNNAGAAWGAPFTEFPEDGFRKVVELNLTALFFLTRDLTPLLIAGASPDDPSRIINIGSMDGLKIPTVLRTGTFPYSASKAAVHHLTKALALELASNHITVNAVAPGFFESKMTETPLARFRKQIEQNCPLGRIGRPEEMVGITVYLASRAGAYTSGAVIPVDGGTQVT</sequence>
<keyword evidence="3" id="KW-0560">Oxidoreductase</keyword>
<dbReference type="GO" id="GO:0016491">
    <property type="term" value="F:oxidoreductase activity"/>
    <property type="evidence" value="ECO:0007669"/>
    <property type="project" value="UniProtKB-KW"/>
</dbReference>
<dbReference type="EMBL" id="UINC01000353">
    <property type="protein sequence ID" value="SUZ53838.1"/>
    <property type="molecule type" value="Genomic_DNA"/>
</dbReference>
<evidence type="ECO:0000256" key="2">
    <source>
        <dbReference type="ARBA" id="ARBA00022857"/>
    </source>
</evidence>
<reference evidence="4" key="1">
    <citation type="submission" date="2018-05" db="EMBL/GenBank/DDBJ databases">
        <authorList>
            <person name="Lanie J.A."/>
            <person name="Ng W.-L."/>
            <person name="Kazmierczak K.M."/>
            <person name="Andrzejewski T.M."/>
            <person name="Davidsen T.M."/>
            <person name="Wayne K.J."/>
            <person name="Tettelin H."/>
            <person name="Glass J.I."/>
            <person name="Rusch D."/>
            <person name="Podicherti R."/>
            <person name="Tsui H.-C.T."/>
            <person name="Winkler M.E."/>
        </authorList>
    </citation>
    <scope>NUCLEOTIDE SEQUENCE</scope>
</reference>
<feature type="non-terminal residue" evidence="4">
    <location>
        <position position="1"/>
    </location>
</feature>
<proteinExistence type="inferred from homology"/>
<protein>
    <submittedName>
        <fullName evidence="4">Uncharacterized protein</fullName>
    </submittedName>
</protein>
<dbReference type="AlphaFoldDB" id="A0A381NIZ6"/>
<dbReference type="InterPro" id="IPR052178">
    <property type="entry name" value="Sec_Metab_Biosynth_SDR"/>
</dbReference>
<dbReference type="InterPro" id="IPR002347">
    <property type="entry name" value="SDR_fam"/>
</dbReference>
<dbReference type="Pfam" id="PF13561">
    <property type="entry name" value="adh_short_C2"/>
    <property type="match status" value="1"/>
</dbReference>
<dbReference type="PRINTS" id="PR00080">
    <property type="entry name" value="SDRFAMILY"/>
</dbReference>
<dbReference type="FunFam" id="3.40.50.720:FF:000084">
    <property type="entry name" value="Short-chain dehydrogenase reductase"/>
    <property type="match status" value="1"/>
</dbReference>
<dbReference type="PANTHER" id="PTHR43618">
    <property type="entry name" value="7-ALPHA-HYDROXYSTEROID DEHYDROGENASE"/>
    <property type="match status" value="1"/>
</dbReference>
<evidence type="ECO:0000256" key="3">
    <source>
        <dbReference type="ARBA" id="ARBA00023002"/>
    </source>
</evidence>
<dbReference type="PANTHER" id="PTHR43618:SF8">
    <property type="entry name" value="7ALPHA-HYDROXYSTEROID DEHYDROGENASE"/>
    <property type="match status" value="1"/>
</dbReference>
<evidence type="ECO:0000313" key="4">
    <source>
        <dbReference type="EMBL" id="SUZ53838.1"/>
    </source>
</evidence>